<keyword evidence="3" id="KW-0805">Transcription regulation</keyword>
<dbReference type="Pfam" id="PF05712">
    <property type="entry name" value="MRG"/>
    <property type="match status" value="1"/>
</dbReference>
<evidence type="ECO:0000256" key="4">
    <source>
        <dbReference type="ARBA" id="ARBA00023163"/>
    </source>
</evidence>
<dbReference type="InterPro" id="IPR008676">
    <property type="entry name" value="MRG"/>
</dbReference>
<proteinExistence type="predicted"/>
<organism evidence="7 8">
    <name type="scientific">Pristionchus fissidentatus</name>
    <dbReference type="NCBI Taxonomy" id="1538716"/>
    <lineage>
        <taxon>Eukaryota</taxon>
        <taxon>Metazoa</taxon>
        <taxon>Ecdysozoa</taxon>
        <taxon>Nematoda</taxon>
        <taxon>Chromadorea</taxon>
        <taxon>Rhabditida</taxon>
        <taxon>Rhabditina</taxon>
        <taxon>Diplogasteromorpha</taxon>
        <taxon>Diplogasteroidea</taxon>
        <taxon>Neodiplogasteridae</taxon>
        <taxon>Pristionchus</taxon>
    </lineage>
</organism>
<evidence type="ECO:0000256" key="5">
    <source>
        <dbReference type="ARBA" id="ARBA00023242"/>
    </source>
</evidence>
<evidence type="ECO:0000256" key="1">
    <source>
        <dbReference type="ARBA" id="ARBA00004123"/>
    </source>
</evidence>
<feature type="non-terminal residue" evidence="7">
    <location>
        <position position="194"/>
    </location>
</feature>
<evidence type="ECO:0000259" key="6">
    <source>
        <dbReference type="Pfam" id="PF05712"/>
    </source>
</evidence>
<dbReference type="PROSITE" id="PS51640">
    <property type="entry name" value="MRG"/>
    <property type="match status" value="1"/>
</dbReference>
<dbReference type="EMBL" id="BTSY01000004">
    <property type="protein sequence ID" value="GMT22235.1"/>
    <property type="molecule type" value="Genomic_DNA"/>
</dbReference>
<keyword evidence="2" id="KW-0156">Chromatin regulator</keyword>
<feature type="non-terminal residue" evidence="7">
    <location>
        <position position="1"/>
    </location>
</feature>
<keyword evidence="4" id="KW-0804">Transcription</keyword>
<protein>
    <recommendedName>
        <fullName evidence="6">MRG domain-containing protein</fullName>
    </recommendedName>
</protein>
<evidence type="ECO:0000313" key="7">
    <source>
        <dbReference type="EMBL" id="GMT22235.1"/>
    </source>
</evidence>
<dbReference type="InterPro" id="IPR026541">
    <property type="entry name" value="MRG_dom"/>
</dbReference>
<evidence type="ECO:0000256" key="2">
    <source>
        <dbReference type="ARBA" id="ARBA00022853"/>
    </source>
</evidence>
<dbReference type="GO" id="GO:0006355">
    <property type="term" value="P:regulation of DNA-templated transcription"/>
    <property type="evidence" value="ECO:0007669"/>
    <property type="project" value="InterPro"/>
</dbReference>
<keyword evidence="5" id="KW-0539">Nucleus</keyword>
<dbReference type="GO" id="GO:0006325">
    <property type="term" value="P:chromatin organization"/>
    <property type="evidence" value="ECO:0007669"/>
    <property type="project" value="UniProtKB-KW"/>
</dbReference>
<evidence type="ECO:0000256" key="3">
    <source>
        <dbReference type="ARBA" id="ARBA00023015"/>
    </source>
</evidence>
<comment type="subcellular location">
    <subcellularLocation>
        <location evidence="1">Nucleus</location>
    </subcellularLocation>
</comment>
<reference evidence="7" key="1">
    <citation type="submission" date="2023-10" db="EMBL/GenBank/DDBJ databases">
        <title>Genome assembly of Pristionchus species.</title>
        <authorList>
            <person name="Yoshida K."/>
            <person name="Sommer R.J."/>
        </authorList>
    </citation>
    <scope>NUCLEOTIDE SEQUENCE</scope>
    <source>
        <strain evidence="7">RS5133</strain>
    </source>
</reference>
<dbReference type="GO" id="GO:0005634">
    <property type="term" value="C:nucleus"/>
    <property type="evidence" value="ECO:0007669"/>
    <property type="project" value="UniProtKB-SubCell"/>
</dbReference>
<dbReference type="PANTHER" id="PTHR10880:SF48">
    <property type="entry name" value="MORTALITY FACTOR 4 LIKE 2"/>
    <property type="match status" value="1"/>
</dbReference>
<gene>
    <name evidence="7" type="ORF">PFISCL1PPCAC_13532</name>
</gene>
<keyword evidence="8" id="KW-1185">Reference proteome</keyword>
<name>A0AAV5VRW4_9BILA</name>
<comment type="caution">
    <text evidence="7">The sequence shown here is derived from an EMBL/GenBank/DDBJ whole genome shotgun (WGS) entry which is preliminary data.</text>
</comment>
<sequence length="194" mass="22091">VDVYEVNEAVMCKKDGSDAYGYLAKVLAVLPDKQGRVGYKIRFQGSGYDKEIEPDQVEEMLFKHRPELEAELKKAAKKEEDEEGDDDEDLMKVIVPEKLLALLVGDKERVSEKGRLVKLPARVTVDDIIKEYGEAVMSRAYGDELLADYLGSRRIERRDLIANKRDNVETSKTIGQYFNILLGSQLLYATEREQ</sequence>
<dbReference type="Proteomes" id="UP001432322">
    <property type="component" value="Unassembled WGS sequence"/>
</dbReference>
<dbReference type="PANTHER" id="PTHR10880">
    <property type="entry name" value="MORTALITY FACTOR 4-LIKE PROTEIN"/>
    <property type="match status" value="1"/>
</dbReference>
<dbReference type="Gene3D" id="1.10.274.30">
    <property type="entry name" value="MRG domain"/>
    <property type="match status" value="1"/>
</dbReference>
<evidence type="ECO:0000313" key="8">
    <source>
        <dbReference type="Proteomes" id="UP001432322"/>
    </source>
</evidence>
<dbReference type="AlphaFoldDB" id="A0AAV5VRW4"/>
<dbReference type="GO" id="GO:0035267">
    <property type="term" value="C:NuA4 histone acetyltransferase complex"/>
    <property type="evidence" value="ECO:0007669"/>
    <property type="project" value="TreeGrafter"/>
</dbReference>
<feature type="domain" description="MRG" evidence="6">
    <location>
        <begin position="75"/>
        <end position="194"/>
    </location>
</feature>
<accession>A0AAV5VRW4</accession>
<dbReference type="InterPro" id="IPR038217">
    <property type="entry name" value="MRG_C_sf"/>
</dbReference>